<dbReference type="STRING" id="139825.A0A401GPB7"/>
<keyword evidence="2" id="KW-1185">Reference proteome</keyword>
<dbReference type="InParanoid" id="A0A401GPB7"/>
<dbReference type="RefSeq" id="XP_027614971.1">
    <property type="nucleotide sequence ID" value="XM_027759170.1"/>
</dbReference>
<dbReference type="Proteomes" id="UP000287166">
    <property type="component" value="Unassembled WGS sequence"/>
</dbReference>
<organism evidence="1 2">
    <name type="scientific">Sparassis crispa</name>
    <dbReference type="NCBI Taxonomy" id="139825"/>
    <lineage>
        <taxon>Eukaryota</taxon>
        <taxon>Fungi</taxon>
        <taxon>Dikarya</taxon>
        <taxon>Basidiomycota</taxon>
        <taxon>Agaricomycotina</taxon>
        <taxon>Agaricomycetes</taxon>
        <taxon>Polyporales</taxon>
        <taxon>Sparassidaceae</taxon>
        <taxon>Sparassis</taxon>
    </lineage>
</organism>
<proteinExistence type="predicted"/>
<evidence type="ECO:0000313" key="2">
    <source>
        <dbReference type="Proteomes" id="UP000287166"/>
    </source>
</evidence>
<name>A0A401GPB7_9APHY</name>
<dbReference type="OrthoDB" id="3203574at2759"/>
<dbReference type="EMBL" id="BFAD01000006">
    <property type="protein sequence ID" value="GBE84058.1"/>
    <property type="molecule type" value="Genomic_DNA"/>
</dbReference>
<comment type="caution">
    <text evidence="1">The sequence shown here is derived from an EMBL/GenBank/DDBJ whole genome shotgun (WGS) entry which is preliminary data.</text>
</comment>
<evidence type="ECO:0000313" key="1">
    <source>
        <dbReference type="EMBL" id="GBE84058.1"/>
    </source>
</evidence>
<dbReference type="GeneID" id="38780975"/>
<sequence>MLSQPYAPPGQATVYTPFSDAFSQALLFVPQQPFQPGGAIQGPDPNSPEVFRQNIQVVQGHVARVQGLARSALSGMEQAYHPSTSPLQTSADLEALKEALLALVDVLRQTGVGALPLAPPDPTRAPGEEQLVAETGAAVQALYEGHRRLQESADAVGSLLVAGEGRR</sequence>
<dbReference type="AlphaFoldDB" id="A0A401GPB7"/>
<protein>
    <submittedName>
        <fullName evidence="1">Uncharacterized protein</fullName>
    </submittedName>
</protein>
<gene>
    <name evidence="1" type="ORF">SCP_0600350</name>
</gene>
<reference evidence="1 2" key="1">
    <citation type="journal article" date="2018" name="Sci. Rep.">
        <title>Genome sequence of the cauliflower mushroom Sparassis crispa (Hanabiratake) and its association with beneficial usage.</title>
        <authorList>
            <person name="Kiyama R."/>
            <person name="Furutani Y."/>
            <person name="Kawaguchi K."/>
            <person name="Nakanishi T."/>
        </authorList>
    </citation>
    <scope>NUCLEOTIDE SEQUENCE [LARGE SCALE GENOMIC DNA]</scope>
</reference>
<accession>A0A401GPB7</accession>